<dbReference type="AlphaFoldDB" id="A0A397WN78"/>
<dbReference type="PROSITE" id="PS00198">
    <property type="entry name" value="4FE4S_FER_1"/>
    <property type="match status" value="1"/>
</dbReference>
<sequence>MVGTKYISYAYKEGDKTILSTVTENGKLINVIFSEGEFKEFLEGELREAGFLYGDKEIVYEKPTLHKAQIEITEECNLKCPFCYVGNKAFRSMPIDKALELLEKLKSLGVKIIEISGGEPFLYKDLDVFLSRAKDIGFYIVLFTNGTVIKYPLLKYVDRLQISYDGPLYLHKKYRGVEINIKEIVERCKEFNNNLRVDIATVLYKDTSVYDMYNLYRELKDVNFDYWGLSPPVPTGYAKELTIEDLKEIYLKILDLLYLLKKVDKRFYENKILFKNKRKYICPAGESYIYITEDFKVKPCPLIDRYIGDFWEGFKPKKLEEFKIYEEICRNCEGCLFPCPAYRFYFSKSTNPWCKTKFKKYRIFENPLFIIYYDFFRKDRNWEFNILKNLIYELENRSIIVDFGCGIGNLTYMIAEEFKDSKIIGIDSSSILIEHAKSRYNLKNLDFVCEDALKFIKKINTIDIAIFWWASIIGYDYPWKTLLRILRKKCRHVIIDLPPPSSDDIIDVQKEKYRIRVITKGSFNFVDIFEEDELKLSTVYIFHNYSTSYLNNIFEKIGYKIKKFLNIKNRRIWVLSSN</sequence>
<gene>
    <name evidence="6" type="ORF">BXU00_02385</name>
</gene>
<dbReference type="InterPro" id="IPR013785">
    <property type="entry name" value="Aldolase_TIM"/>
</dbReference>
<dbReference type="SUPFAM" id="SSF102114">
    <property type="entry name" value="Radical SAM enzymes"/>
    <property type="match status" value="1"/>
</dbReference>
<name>A0A397WN78_9ARCH</name>
<dbReference type="InterPro" id="IPR058240">
    <property type="entry name" value="rSAM_sf"/>
</dbReference>
<organism evidence="6 7">
    <name type="scientific">Candidatus Nanoclepta minutus</name>
    <dbReference type="NCBI Taxonomy" id="1940235"/>
    <lineage>
        <taxon>Archaea</taxon>
        <taxon>Nanobdellota</taxon>
        <taxon>Candidatus Nanoclepta</taxon>
    </lineage>
</organism>
<evidence type="ECO:0000256" key="1">
    <source>
        <dbReference type="ARBA" id="ARBA00022691"/>
    </source>
</evidence>
<proteinExistence type="predicted"/>
<dbReference type="CDD" id="cd01335">
    <property type="entry name" value="Radical_SAM"/>
    <property type="match status" value="1"/>
</dbReference>
<dbReference type="Gene3D" id="3.40.50.150">
    <property type="entry name" value="Vaccinia Virus protein VP39"/>
    <property type="match status" value="1"/>
</dbReference>
<dbReference type="InterPro" id="IPR007197">
    <property type="entry name" value="rSAM"/>
</dbReference>
<comment type="caution">
    <text evidence="6">The sequence shown here is derived from an EMBL/GenBank/DDBJ whole genome shotgun (WGS) entry which is preliminary data.</text>
</comment>
<dbReference type="CDD" id="cd02440">
    <property type="entry name" value="AdoMet_MTases"/>
    <property type="match status" value="1"/>
</dbReference>
<dbReference type="Pfam" id="PF13649">
    <property type="entry name" value="Methyltransf_25"/>
    <property type="match status" value="1"/>
</dbReference>
<evidence type="ECO:0000313" key="7">
    <source>
        <dbReference type="Proteomes" id="UP000266622"/>
    </source>
</evidence>
<dbReference type="InterPro" id="IPR041698">
    <property type="entry name" value="Methyltransf_25"/>
</dbReference>
<evidence type="ECO:0000313" key="6">
    <source>
        <dbReference type="EMBL" id="RIB35351.1"/>
    </source>
</evidence>
<dbReference type="SUPFAM" id="SSF53335">
    <property type="entry name" value="S-adenosyl-L-methionine-dependent methyltransferases"/>
    <property type="match status" value="1"/>
</dbReference>
<dbReference type="GO" id="GO:0051536">
    <property type="term" value="F:iron-sulfur cluster binding"/>
    <property type="evidence" value="ECO:0007669"/>
    <property type="project" value="UniProtKB-KW"/>
</dbReference>
<protein>
    <recommendedName>
        <fullName evidence="5">Radical SAM core domain-containing protein</fullName>
    </recommendedName>
</protein>
<evidence type="ECO:0000256" key="4">
    <source>
        <dbReference type="ARBA" id="ARBA00023014"/>
    </source>
</evidence>
<evidence type="ECO:0000256" key="3">
    <source>
        <dbReference type="ARBA" id="ARBA00023004"/>
    </source>
</evidence>
<keyword evidence="3" id="KW-0408">Iron</keyword>
<dbReference type="InterPro" id="IPR029063">
    <property type="entry name" value="SAM-dependent_MTases_sf"/>
</dbReference>
<evidence type="ECO:0000259" key="5">
    <source>
        <dbReference type="PROSITE" id="PS51918"/>
    </source>
</evidence>
<keyword evidence="1" id="KW-0949">S-adenosyl-L-methionine</keyword>
<dbReference type="InterPro" id="IPR006638">
    <property type="entry name" value="Elp3/MiaA/NifB-like_rSAM"/>
</dbReference>
<evidence type="ECO:0000256" key="2">
    <source>
        <dbReference type="ARBA" id="ARBA00022723"/>
    </source>
</evidence>
<dbReference type="PANTHER" id="PTHR11228:SF7">
    <property type="entry name" value="PQQA PEPTIDE CYCLASE"/>
    <property type="match status" value="1"/>
</dbReference>
<keyword evidence="4" id="KW-0411">Iron-sulfur</keyword>
<dbReference type="SFLD" id="SFLDS00029">
    <property type="entry name" value="Radical_SAM"/>
    <property type="match status" value="1"/>
</dbReference>
<dbReference type="PANTHER" id="PTHR11228">
    <property type="entry name" value="RADICAL SAM DOMAIN PROTEIN"/>
    <property type="match status" value="1"/>
</dbReference>
<dbReference type="Proteomes" id="UP000266622">
    <property type="component" value="Unassembled WGS sequence"/>
</dbReference>
<dbReference type="InterPro" id="IPR050377">
    <property type="entry name" value="Radical_SAM_PqqE_MftC-like"/>
</dbReference>
<dbReference type="SMART" id="SM00729">
    <property type="entry name" value="Elp3"/>
    <property type="match status" value="1"/>
</dbReference>
<dbReference type="EMBL" id="MWMI01000003">
    <property type="protein sequence ID" value="RIB35351.1"/>
    <property type="molecule type" value="Genomic_DNA"/>
</dbReference>
<accession>A0A397WN78</accession>
<dbReference type="SFLD" id="SFLDG01067">
    <property type="entry name" value="SPASM/twitch_domain_containing"/>
    <property type="match status" value="1"/>
</dbReference>
<dbReference type="GO" id="GO:0003824">
    <property type="term" value="F:catalytic activity"/>
    <property type="evidence" value="ECO:0007669"/>
    <property type="project" value="InterPro"/>
</dbReference>
<keyword evidence="2" id="KW-0479">Metal-binding</keyword>
<dbReference type="GO" id="GO:0046872">
    <property type="term" value="F:metal ion binding"/>
    <property type="evidence" value="ECO:0007669"/>
    <property type="project" value="UniProtKB-KW"/>
</dbReference>
<feature type="domain" description="Radical SAM core" evidence="5">
    <location>
        <begin position="62"/>
        <end position="269"/>
    </location>
</feature>
<dbReference type="InterPro" id="IPR017900">
    <property type="entry name" value="4Fe4S_Fe_S_CS"/>
</dbReference>
<dbReference type="PROSITE" id="PS51918">
    <property type="entry name" value="RADICAL_SAM"/>
    <property type="match status" value="1"/>
</dbReference>
<dbReference type="Pfam" id="PF04055">
    <property type="entry name" value="Radical_SAM"/>
    <property type="match status" value="1"/>
</dbReference>
<dbReference type="Gene3D" id="3.20.20.70">
    <property type="entry name" value="Aldolase class I"/>
    <property type="match status" value="1"/>
</dbReference>
<reference evidence="6 7" key="1">
    <citation type="journal article" date="2018" name="Syst. Appl. Microbiol.">
        <title>A new symbiotic nanoarchaeote (Candidatus Nanoclepta minutus) and its host (Zestosphaera tikiterensis gen. nov., sp. nov.) from a New Zealand hot spring.</title>
        <authorList>
            <person name="St John E."/>
            <person name="Liu Y."/>
            <person name="Podar M."/>
            <person name="Stott M.B."/>
            <person name="Meneghin J."/>
            <person name="Chen Z."/>
            <person name="Lagutin K."/>
            <person name="Mitchell K."/>
            <person name="Reysenbach A.L."/>
        </authorList>
    </citation>
    <scope>NUCLEOTIDE SEQUENCE [LARGE SCALE GENOMIC DNA]</scope>
    <source>
        <strain evidence="6">NZ3</strain>
    </source>
</reference>